<dbReference type="GO" id="GO:0004650">
    <property type="term" value="F:polygalacturonase activity"/>
    <property type="evidence" value="ECO:0007669"/>
    <property type="project" value="UniProtKB-EC"/>
</dbReference>
<comment type="similarity">
    <text evidence="2 13">Belongs to the glycosyl hydrolase 28 family.</text>
</comment>
<keyword evidence="6 14" id="KW-0732">Signal</keyword>
<evidence type="ECO:0000256" key="1">
    <source>
        <dbReference type="ARBA" id="ARBA00004191"/>
    </source>
</evidence>
<dbReference type="PANTHER" id="PTHR31375">
    <property type="match status" value="1"/>
</dbReference>
<dbReference type="PROSITE" id="PS00502">
    <property type="entry name" value="POLYGALACTURONASE"/>
    <property type="match status" value="1"/>
</dbReference>
<comment type="catalytic activity">
    <reaction evidence="11">
        <text>(1,4-alpha-D-galacturonosyl)n+m + H2O = (1,4-alpha-D-galacturonosyl)n + (1,4-alpha-D-galacturonosyl)m.</text>
        <dbReference type="EC" id="3.2.1.15"/>
    </reaction>
</comment>
<keyword evidence="4" id="KW-0134">Cell wall</keyword>
<dbReference type="GO" id="GO:0071555">
    <property type="term" value="P:cell wall organization"/>
    <property type="evidence" value="ECO:0007669"/>
    <property type="project" value="UniProtKB-KW"/>
</dbReference>
<evidence type="ECO:0000256" key="8">
    <source>
        <dbReference type="ARBA" id="ARBA00022801"/>
    </source>
</evidence>
<feature type="signal peptide" evidence="14">
    <location>
        <begin position="1"/>
        <end position="30"/>
    </location>
</feature>
<dbReference type="GO" id="GO:0005975">
    <property type="term" value="P:carbohydrate metabolic process"/>
    <property type="evidence" value="ECO:0007669"/>
    <property type="project" value="InterPro"/>
</dbReference>
<evidence type="ECO:0000313" key="16">
    <source>
        <dbReference type="Proteomes" id="UP000327013"/>
    </source>
</evidence>
<evidence type="ECO:0000256" key="6">
    <source>
        <dbReference type="ARBA" id="ARBA00022729"/>
    </source>
</evidence>
<evidence type="ECO:0000256" key="2">
    <source>
        <dbReference type="ARBA" id="ARBA00008834"/>
    </source>
</evidence>
<evidence type="ECO:0000256" key="11">
    <source>
        <dbReference type="ARBA" id="ARBA00034074"/>
    </source>
</evidence>
<evidence type="ECO:0000256" key="5">
    <source>
        <dbReference type="ARBA" id="ARBA00022525"/>
    </source>
</evidence>
<dbReference type="FunFam" id="2.160.20.10:FF:000032">
    <property type="entry name" value="Pectin lyase-like superfamily protein"/>
    <property type="match status" value="1"/>
</dbReference>
<dbReference type="OrthoDB" id="187139at2759"/>
<keyword evidence="16" id="KW-1185">Reference proteome</keyword>
<gene>
    <name evidence="15" type="ORF">FH972_001996</name>
</gene>
<dbReference type="Proteomes" id="UP000327013">
    <property type="component" value="Chromosome 1"/>
</dbReference>
<keyword evidence="9 13" id="KW-0326">Glycosidase</keyword>
<dbReference type="InterPro" id="IPR012334">
    <property type="entry name" value="Pectin_lyas_fold"/>
</dbReference>
<keyword evidence="10" id="KW-0961">Cell wall biogenesis/degradation</keyword>
<accession>A0A5N6QG47</accession>
<dbReference type="Gene3D" id="2.160.20.10">
    <property type="entry name" value="Single-stranded right-handed beta-helix, Pectin lyase-like"/>
    <property type="match status" value="1"/>
</dbReference>
<proteinExistence type="inferred from homology"/>
<evidence type="ECO:0000256" key="7">
    <source>
        <dbReference type="ARBA" id="ARBA00022737"/>
    </source>
</evidence>
<evidence type="ECO:0000256" key="13">
    <source>
        <dbReference type="RuleBase" id="RU361169"/>
    </source>
</evidence>
<evidence type="ECO:0000256" key="4">
    <source>
        <dbReference type="ARBA" id="ARBA00022512"/>
    </source>
</evidence>
<dbReference type="InterPro" id="IPR000743">
    <property type="entry name" value="Glyco_hydro_28"/>
</dbReference>
<keyword evidence="7" id="KW-0677">Repeat</keyword>
<feature type="chain" id="PRO_5024380883" description="endo-polygalacturonase" evidence="14">
    <location>
        <begin position="31"/>
        <end position="439"/>
    </location>
</feature>
<evidence type="ECO:0000256" key="9">
    <source>
        <dbReference type="ARBA" id="ARBA00023295"/>
    </source>
</evidence>
<dbReference type="AlphaFoldDB" id="A0A5N6QG47"/>
<dbReference type="EMBL" id="CM017321">
    <property type="protein sequence ID" value="KAE7997354.1"/>
    <property type="molecule type" value="Genomic_DNA"/>
</dbReference>
<evidence type="ECO:0000256" key="3">
    <source>
        <dbReference type="ARBA" id="ARBA00012736"/>
    </source>
</evidence>
<reference evidence="15 16" key="1">
    <citation type="submission" date="2019-06" db="EMBL/GenBank/DDBJ databases">
        <title>A chromosomal-level reference genome of Carpinus fangiana (Coryloideae, Betulaceae).</title>
        <authorList>
            <person name="Yang X."/>
            <person name="Wang Z."/>
            <person name="Zhang L."/>
            <person name="Hao G."/>
            <person name="Liu J."/>
            <person name="Yang Y."/>
        </authorList>
    </citation>
    <scope>NUCLEOTIDE SEQUENCE [LARGE SCALE GENOMIC DNA]</scope>
    <source>
        <strain evidence="15">Cfa_2016G</strain>
        <tissue evidence="15">Leaf</tissue>
    </source>
</reference>
<sequence length="439" mass="47771">MKKYNLGCCCLSSTCLVLIFLTSNLACVHGFDSLLQLPQSGSPRSKRVLFLGDFGARGDGLHDDTEAFKNAWEIACSFSLRRRIVIPAGRTFLIHPIDIAGPCRTKITLQISGTIMAPKDPGAWFGMNPRKWLYFHGVNHLTVEGGGTINGMGQEWWARSCKTNSTNPCHHAPTAFTFHRCKYLNVKNLKVVNSQQMHMSFTKCLRVVAAHLSVIAPARSPNTDGIHISASKGVEVKDSIIRTGDDCISIVSNSSRIRLRNIICGPGHGISIGSLGKSNSWSQVHDVVVDGAFLSNTANGVRIKTWQGGSGFATGISFQNVLMENVSNPIIVDQYYCDSRHPCANQTLALKVANISFMHIRGTSATEEAIKFSCSDDLPCEGLYLEDIQLVSSCGGITRSFCWEAYGSSSGLVNPPACFSCSESYINQKVLLDSAIHSI</sequence>
<dbReference type="SUPFAM" id="SSF51126">
    <property type="entry name" value="Pectin lyase-like"/>
    <property type="match status" value="1"/>
</dbReference>
<dbReference type="InterPro" id="IPR011050">
    <property type="entry name" value="Pectin_lyase_fold/virulence"/>
</dbReference>
<dbReference type="EC" id="3.2.1.15" evidence="3"/>
<protein>
    <recommendedName>
        <fullName evidence="3">endo-polygalacturonase</fullName>
        <ecNumber evidence="3">3.2.1.15</ecNumber>
    </recommendedName>
</protein>
<comment type="subcellular location">
    <subcellularLocation>
        <location evidence="1">Secreted</location>
        <location evidence="1">Cell wall</location>
    </subcellularLocation>
</comment>
<name>A0A5N6QG47_9ROSI</name>
<feature type="active site" evidence="12">
    <location>
        <position position="268"/>
    </location>
</feature>
<keyword evidence="5" id="KW-0964">Secreted</keyword>
<evidence type="ECO:0000256" key="10">
    <source>
        <dbReference type="ARBA" id="ARBA00023316"/>
    </source>
</evidence>
<keyword evidence="8 13" id="KW-0378">Hydrolase</keyword>
<dbReference type="Pfam" id="PF00295">
    <property type="entry name" value="Glyco_hydro_28"/>
    <property type="match status" value="1"/>
</dbReference>
<evidence type="ECO:0000256" key="12">
    <source>
        <dbReference type="PROSITE-ProRule" id="PRU10052"/>
    </source>
</evidence>
<organism evidence="15 16">
    <name type="scientific">Carpinus fangiana</name>
    <dbReference type="NCBI Taxonomy" id="176857"/>
    <lineage>
        <taxon>Eukaryota</taxon>
        <taxon>Viridiplantae</taxon>
        <taxon>Streptophyta</taxon>
        <taxon>Embryophyta</taxon>
        <taxon>Tracheophyta</taxon>
        <taxon>Spermatophyta</taxon>
        <taxon>Magnoliopsida</taxon>
        <taxon>eudicotyledons</taxon>
        <taxon>Gunneridae</taxon>
        <taxon>Pentapetalae</taxon>
        <taxon>rosids</taxon>
        <taxon>fabids</taxon>
        <taxon>Fagales</taxon>
        <taxon>Betulaceae</taxon>
        <taxon>Carpinus</taxon>
    </lineage>
</organism>
<evidence type="ECO:0000256" key="14">
    <source>
        <dbReference type="SAM" id="SignalP"/>
    </source>
</evidence>
<evidence type="ECO:0000313" key="15">
    <source>
        <dbReference type="EMBL" id="KAE7997354.1"/>
    </source>
</evidence>